<dbReference type="Proteomes" id="UP001152447">
    <property type="component" value="Unassembled WGS sequence"/>
</dbReference>
<protein>
    <submittedName>
        <fullName evidence="1">Uncharacterized protein</fullName>
    </submittedName>
</protein>
<proteinExistence type="predicted"/>
<name>A0A9W4QSC1_PSEHA</name>
<sequence length="109" mass="12217">MNSVVATLFCIALNTLAGIIVWRKIVAAQPQQGIILLEPNQFRFEGSGRQIQGVISKQSRLLGQSVWLYINGFSKNYWLIISANSVDEQSYARLKRATLEAINYVAESK</sequence>
<dbReference type="EMBL" id="CAMAPB010000003">
    <property type="protein sequence ID" value="CAH9051092.1"/>
    <property type="molecule type" value="Genomic_DNA"/>
</dbReference>
<comment type="caution">
    <text evidence="1">The sequence shown here is derived from an EMBL/GenBank/DDBJ whole genome shotgun (WGS) entry which is preliminary data.</text>
</comment>
<organism evidence="1 2">
    <name type="scientific">Pseudoalteromonas haloplanktis</name>
    <name type="common">Alteromonas haloplanktis</name>
    <dbReference type="NCBI Taxonomy" id="228"/>
    <lineage>
        <taxon>Bacteria</taxon>
        <taxon>Pseudomonadati</taxon>
        <taxon>Pseudomonadota</taxon>
        <taxon>Gammaproteobacteria</taxon>
        <taxon>Alteromonadales</taxon>
        <taxon>Pseudoalteromonadaceae</taxon>
        <taxon>Pseudoalteromonas</taxon>
    </lineage>
</organism>
<dbReference type="RefSeq" id="WP_010387789.1">
    <property type="nucleotide sequence ID" value="NZ_CAMAPB010000003.1"/>
</dbReference>
<gene>
    <name evidence="1" type="ORF">PSEHALCIP103_00331</name>
</gene>
<evidence type="ECO:0000313" key="1">
    <source>
        <dbReference type="EMBL" id="CAH9051092.1"/>
    </source>
</evidence>
<keyword evidence="2" id="KW-1185">Reference proteome</keyword>
<dbReference type="AlphaFoldDB" id="A0A9W4QSC1"/>
<evidence type="ECO:0000313" key="2">
    <source>
        <dbReference type="Proteomes" id="UP001152447"/>
    </source>
</evidence>
<reference evidence="1" key="1">
    <citation type="submission" date="2022-07" db="EMBL/GenBank/DDBJ databases">
        <authorList>
            <person name="Criscuolo A."/>
        </authorList>
    </citation>
    <scope>NUCLEOTIDE SEQUENCE</scope>
    <source>
        <strain evidence="1">CIP103197</strain>
    </source>
</reference>
<accession>A0A9W4QSC1</accession>